<protein>
    <submittedName>
        <fullName evidence="5">Lrp/AsnC family transcriptional regulator</fullName>
    </submittedName>
</protein>
<gene>
    <name evidence="5" type="ORF">P3F81_03045</name>
</gene>
<evidence type="ECO:0000259" key="4">
    <source>
        <dbReference type="PROSITE" id="PS50956"/>
    </source>
</evidence>
<dbReference type="PANTHER" id="PTHR43413">
    <property type="entry name" value="TRANSCRIPTIONAL REGULATOR, ASNC FAMILY"/>
    <property type="match status" value="1"/>
</dbReference>
<dbReference type="EMBL" id="CP120678">
    <property type="protein sequence ID" value="WIW71304.1"/>
    <property type="molecule type" value="Genomic_DNA"/>
</dbReference>
<dbReference type="PANTHER" id="PTHR43413:SF7">
    <property type="entry name" value="HTH-TYPE TRANSCRIPTIONAL REGULATOR PTR2"/>
    <property type="match status" value="1"/>
</dbReference>
<dbReference type="Gene3D" id="3.30.70.920">
    <property type="match status" value="1"/>
</dbReference>
<accession>A0A9Y2AI75</accession>
<dbReference type="InterPro" id="IPR000485">
    <property type="entry name" value="AsnC-type_HTH_dom"/>
</dbReference>
<dbReference type="GO" id="GO:0043565">
    <property type="term" value="F:sequence-specific DNA binding"/>
    <property type="evidence" value="ECO:0007669"/>
    <property type="project" value="InterPro"/>
</dbReference>
<dbReference type="PROSITE" id="PS50956">
    <property type="entry name" value="HTH_ASNC_2"/>
    <property type="match status" value="1"/>
</dbReference>
<keyword evidence="6" id="KW-1185">Reference proteome</keyword>
<dbReference type="InterPro" id="IPR036388">
    <property type="entry name" value="WH-like_DNA-bd_sf"/>
</dbReference>
<dbReference type="SMART" id="SM00344">
    <property type="entry name" value="HTH_ASNC"/>
    <property type="match status" value="1"/>
</dbReference>
<dbReference type="KEGG" id="sgbi:P3F81_03045"/>
<evidence type="ECO:0000256" key="2">
    <source>
        <dbReference type="ARBA" id="ARBA00023125"/>
    </source>
</evidence>
<name>A0A9Y2AI75_9FIRM</name>
<dbReference type="InterPro" id="IPR050684">
    <property type="entry name" value="HTH-Siroheme_Decarb"/>
</dbReference>
<evidence type="ECO:0000256" key="1">
    <source>
        <dbReference type="ARBA" id="ARBA00023015"/>
    </source>
</evidence>
<evidence type="ECO:0000313" key="6">
    <source>
        <dbReference type="Proteomes" id="UP001243623"/>
    </source>
</evidence>
<dbReference type="AlphaFoldDB" id="A0A9Y2AI75"/>
<evidence type="ECO:0000256" key="3">
    <source>
        <dbReference type="ARBA" id="ARBA00023163"/>
    </source>
</evidence>
<dbReference type="SUPFAM" id="SSF46785">
    <property type="entry name" value="Winged helix' DNA-binding domain"/>
    <property type="match status" value="1"/>
</dbReference>
<proteinExistence type="predicted"/>
<dbReference type="InterPro" id="IPR011008">
    <property type="entry name" value="Dimeric_a/b-barrel"/>
</dbReference>
<reference evidence="5" key="1">
    <citation type="submission" date="2023-03" db="EMBL/GenBank/DDBJ databases">
        <title>Selenobaculum gbiensis gen. nov. sp. nov., a new bacterium isolated from the gut microbiota of IBD patient.</title>
        <authorList>
            <person name="Yeo S."/>
            <person name="Park H."/>
            <person name="Huh C.S."/>
        </authorList>
    </citation>
    <scope>NUCLEOTIDE SEQUENCE</scope>
    <source>
        <strain evidence="5">ICN-92133</strain>
    </source>
</reference>
<keyword evidence="2" id="KW-0238">DNA-binding</keyword>
<sequence>MKQLLELLEHDAKRPVEELAAMLNRSVYEVSEQIKQLEKDKVILKYNTLINWEKFGIDSVTATIEVKVTPQREVGFDAIAERIYRFAEVRSVYLMSGGFDLLVMIEGKTLKDVSNFVSTRLATIDGVISTHSNFMLKAYKKDGVIINDQEKDRRLVVSP</sequence>
<keyword evidence="1" id="KW-0805">Transcription regulation</keyword>
<dbReference type="Pfam" id="PF01037">
    <property type="entry name" value="AsnC_trans_reg"/>
    <property type="match status" value="1"/>
</dbReference>
<keyword evidence="3" id="KW-0804">Transcription</keyword>
<dbReference type="RefSeq" id="WP_147668182.1">
    <property type="nucleotide sequence ID" value="NZ_CP120678.1"/>
</dbReference>
<evidence type="ECO:0000313" key="5">
    <source>
        <dbReference type="EMBL" id="WIW71304.1"/>
    </source>
</evidence>
<organism evidence="5 6">
    <name type="scientific">Selenobaculum gibii</name>
    <dbReference type="NCBI Taxonomy" id="3054208"/>
    <lineage>
        <taxon>Bacteria</taxon>
        <taxon>Bacillati</taxon>
        <taxon>Bacillota</taxon>
        <taxon>Negativicutes</taxon>
        <taxon>Selenomonadales</taxon>
        <taxon>Selenomonadaceae</taxon>
        <taxon>Selenobaculum</taxon>
    </lineage>
</organism>
<dbReference type="SUPFAM" id="SSF54909">
    <property type="entry name" value="Dimeric alpha+beta barrel"/>
    <property type="match status" value="1"/>
</dbReference>
<dbReference type="InterPro" id="IPR019888">
    <property type="entry name" value="Tscrpt_reg_AsnC-like"/>
</dbReference>
<dbReference type="Gene3D" id="1.10.10.10">
    <property type="entry name" value="Winged helix-like DNA-binding domain superfamily/Winged helix DNA-binding domain"/>
    <property type="match status" value="1"/>
</dbReference>
<dbReference type="InterPro" id="IPR019887">
    <property type="entry name" value="Tscrpt_reg_AsnC/Lrp_C"/>
</dbReference>
<feature type="domain" description="HTH asnC-type" evidence="4">
    <location>
        <begin position="1"/>
        <end position="58"/>
    </location>
</feature>
<dbReference type="Proteomes" id="UP001243623">
    <property type="component" value="Chromosome"/>
</dbReference>
<dbReference type="InterPro" id="IPR036390">
    <property type="entry name" value="WH_DNA-bd_sf"/>
</dbReference>